<dbReference type="GO" id="GO:0046873">
    <property type="term" value="F:metal ion transmembrane transporter activity"/>
    <property type="evidence" value="ECO:0007669"/>
    <property type="project" value="InterPro"/>
</dbReference>
<dbReference type="VEuPathDB" id="FungiDB:P168DRAFT_330373"/>
<comment type="subcellular location">
    <subcellularLocation>
        <location evidence="1">Membrane</location>
        <topology evidence="1">Multi-pass membrane protein</topology>
    </subcellularLocation>
</comment>
<evidence type="ECO:0000256" key="2">
    <source>
        <dbReference type="ARBA" id="ARBA00022692"/>
    </source>
</evidence>
<evidence type="ECO:0000256" key="4">
    <source>
        <dbReference type="ARBA" id="ARBA00022989"/>
    </source>
</evidence>
<reference evidence="10" key="1">
    <citation type="submission" date="2016-12" db="EMBL/GenBank/DDBJ databases">
        <title>The genomes of Aspergillus section Nigri reveals drivers in fungal speciation.</title>
        <authorList>
            <consortium name="DOE Joint Genome Institute"/>
            <person name="Vesth T.C."/>
            <person name="Nybo J."/>
            <person name="Theobald S."/>
            <person name="Brandl J."/>
            <person name="Frisvad J.C."/>
            <person name="Nielsen K.F."/>
            <person name="Lyhne E.K."/>
            <person name="Kogle M.E."/>
            <person name="Kuo A."/>
            <person name="Riley R."/>
            <person name="Clum A."/>
            <person name="Nolan M."/>
            <person name="Lipzen A."/>
            <person name="Salamov A."/>
            <person name="Henrissat B."/>
            <person name="Wiebenga A."/>
            <person name="De vries R.P."/>
            <person name="Grigoriev I.V."/>
            <person name="Mortensen U.H."/>
            <person name="Andersen M.R."/>
            <person name="Baker S.E."/>
        </authorList>
    </citation>
    <scope>NUCLEOTIDE SEQUENCE</scope>
    <source>
        <strain evidence="10">IBT 28561</strain>
    </source>
</reference>
<sequence length="1155" mass="132062">MGSKSKGYRHTARVLGSKQQVRRGTPPLPEDPSSPRWSPEKLEQPYHESVKIGDDESTAVETSEEDESREDYDIFESSDEDRSTVVEISEEDESRQDYNVLGVSEDGQRAEGNLRAWLRSFRSFDEHLYSRDDGWSESTASSVGATGHIATHDNVATIMAWLSSIDHNWHREGTFRDQCPGTGQWILSSNGVQNWLNSEKQTLFCPGIPGAGKTMAASLIIDHLQNHFAKGNVGIAYLYGRFYDHTYNIHDILRSLLKQLALCRPTVPDAVRSIYRYQKRRGAGPRLEKIFKALDSVMGLFSRVFIVADALDELPLSEQELELVLSEITVWRSRYNVNLLATSRPVPSIKRYFYDAPTLEIRADQGDVKTYLRWRLKAFPLRVKPLLQQKIISDISSAACGMFSFAVRSMDTLAECRSTRAIPALLETLPMSITMDRFYRDILHQIVHKTVKGKPSGKLVLLLLIWSQRPLTLTEIQHAVAMDTVGPRCDPALDSDSLPEVDDMLSACLGLLTTDPKRRIFDFTHHTAAEYFKRKCTRNASYAHFRIARLCINYLSLQEFAAGVCGTDEEYERRLARYPFYKYSAKNWGFHARHRYFGEPPGLNLLVDVARVSVCLQGIFAEPGTVGYSQRYPTATGMHLAAHFGLDHLYSDLIVEGQQIQAKDSNGHAPLWWALEQRQHRMVKVLKDKDNITLRQLIKVGRRDLIRRLLDAGYGANSLDFFRRTPLHSAISSGAQDLLIDFVEAGADVNIRDGDGATPLRLAVQLYRHHLIDILLRYGASPEDVSLSEWRRLYRRKRSDIAVLTAKDNNGLSLRFTTSKEDFAVGARGNGHKSHYILHGSCIPWYSIFTIPKVSPAQFELAIHISRHEDETEFQYALFSYMPNRHKPADSNESHDQVGIAWKVRWQTDEESAEYWQSTDYYSTLPYVWMPVGGIDLLLHFLRYLNQKWVELTESEKKSLETFRRNVFRGKGKSRDILDELLQDTDMCNYLRTTLQDHVLKVKEFGNEYCRRHEGDDAMKQVHEATDCLFGDVSQRIDSLDKACQDLIQIEFNLVSINEARLSTSTTMSMKRLSWITFIFLPATFTSTVFGMNINLLEDNPSWWWYLPFLGGVMMLTLVGWLLFKHNPNAELSVDRRIEAVFGQGRLKKRNQGEV</sequence>
<dbReference type="InterPro" id="IPR056884">
    <property type="entry name" value="NPHP3-like_N"/>
</dbReference>
<dbReference type="Pfam" id="PF24883">
    <property type="entry name" value="NPHP3_N"/>
    <property type="match status" value="1"/>
</dbReference>
<dbReference type="SUPFAM" id="SSF48403">
    <property type="entry name" value="Ankyrin repeat"/>
    <property type="match status" value="1"/>
</dbReference>
<dbReference type="InterPro" id="IPR002523">
    <property type="entry name" value="MgTranspt_CorA/ZnTranspt_ZntB"/>
</dbReference>
<keyword evidence="11" id="KW-1185">Reference proteome</keyword>
<dbReference type="RefSeq" id="XP_024689180.1">
    <property type="nucleotide sequence ID" value="XM_024841581.1"/>
</dbReference>
<feature type="region of interest" description="Disordered" evidence="7">
    <location>
        <begin position="1"/>
        <end position="93"/>
    </location>
</feature>
<evidence type="ECO:0000256" key="7">
    <source>
        <dbReference type="SAM" id="MobiDB-lite"/>
    </source>
</evidence>
<name>A0A2I1CSI3_ASPC2</name>
<feature type="compositionally biased region" description="Acidic residues" evidence="7">
    <location>
        <begin position="55"/>
        <end position="79"/>
    </location>
</feature>
<dbReference type="Proteomes" id="UP000234254">
    <property type="component" value="Unassembled WGS sequence"/>
</dbReference>
<organism evidence="10 11">
    <name type="scientific">Aspergillus campestris (strain IBT 28561)</name>
    <dbReference type="NCBI Taxonomy" id="1392248"/>
    <lineage>
        <taxon>Eukaryota</taxon>
        <taxon>Fungi</taxon>
        <taxon>Dikarya</taxon>
        <taxon>Ascomycota</taxon>
        <taxon>Pezizomycotina</taxon>
        <taxon>Eurotiomycetes</taxon>
        <taxon>Eurotiomycetidae</taxon>
        <taxon>Eurotiales</taxon>
        <taxon>Aspergillaceae</taxon>
        <taxon>Aspergillus</taxon>
        <taxon>Aspergillus subgen. Circumdati</taxon>
    </lineage>
</organism>
<dbReference type="InterPro" id="IPR045863">
    <property type="entry name" value="CorA_TM1_TM2"/>
</dbReference>
<evidence type="ECO:0000256" key="5">
    <source>
        <dbReference type="ARBA" id="ARBA00023136"/>
    </source>
</evidence>
<comment type="caution">
    <text evidence="10">The sequence shown here is derived from an EMBL/GenBank/DDBJ whole genome shotgun (WGS) entry which is preliminary data.</text>
</comment>
<gene>
    <name evidence="10" type="ORF">P168DRAFT_330373</name>
</gene>
<dbReference type="GeneID" id="36549105"/>
<feature type="compositionally biased region" description="Basic and acidic residues" evidence="7">
    <location>
        <begin position="38"/>
        <end position="54"/>
    </location>
</feature>
<evidence type="ECO:0000313" key="10">
    <source>
        <dbReference type="EMBL" id="PKY00586.1"/>
    </source>
</evidence>
<dbReference type="SUPFAM" id="SSF52540">
    <property type="entry name" value="P-loop containing nucleoside triphosphate hydrolases"/>
    <property type="match status" value="1"/>
</dbReference>
<accession>A0A2I1CSI3</accession>
<dbReference type="PROSITE" id="PS50088">
    <property type="entry name" value="ANK_REPEAT"/>
    <property type="match status" value="2"/>
</dbReference>
<feature type="repeat" description="ANK" evidence="6">
    <location>
        <begin position="755"/>
        <end position="787"/>
    </location>
</feature>
<evidence type="ECO:0000256" key="3">
    <source>
        <dbReference type="ARBA" id="ARBA00022737"/>
    </source>
</evidence>
<feature type="compositionally biased region" description="Basic residues" evidence="7">
    <location>
        <begin position="1"/>
        <end position="12"/>
    </location>
</feature>
<keyword evidence="2 8" id="KW-0812">Transmembrane</keyword>
<dbReference type="PANTHER" id="PTHR10039">
    <property type="entry name" value="AMELOGENIN"/>
    <property type="match status" value="1"/>
</dbReference>
<keyword evidence="6" id="KW-0040">ANK repeat</keyword>
<dbReference type="InterPro" id="IPR036770">
    <property type="entry name" value="Ankyrin_rpt-contain_sf"/>
</dbReference>
<evidence type="ECO:0000313" key="11">
    <source>
        <dbReference type="Proteomes" id="UP000234254"/>
    </source>
</evidence>
<proteinExistence type="predicted"/>
<dbReference type="Pfam" id="PF01544">
    <property type="entry name" value="CorA"/>
    <property type="match status" value="1"/>
</dbReference>
<evidence type="ECO:0000256" key="6">
    <source>
        <dbReference type="PROSITE-ProRule" id="PRU00023"/>
    </source>
</evidence>
<keyword evidence="3" id="KW-0677">Repeat</keyword>
<dbReference type="Gene3D" id="1.25.40.20">
    <property type="entry name" value="Ankyrin repeat-containing domain"/>
    <property type="match status" value="1"/>
</dbReference>
<evidence type="ECO:0000256" key="8">
    <source>
        <dbReference type="SAM" id="Phobius"/>
    </source>
</evidence>
<dbReference type="OrthoDB" id="194358at2759"/>
<dbReference type="SMART" id="SM00248">
    <property type="entry name" value="ANK"/>
    <property type="match status" value="3"/>
</dbReference>
<protein>
    <recommendedName>
        <fullName evidence="9">Nephrocystin 3-like N-terminal domain-containing protein</fullName>
    </recommendedName>
</protein>
<dbReference type="PROSITE" id="PS50297">
    <property type="entry name" value="ANK_REP_REGION"/>
    <property type="match status" value="2"/>
</dbReference>
<keyword evidence="4 8" id="KW-1133">Transmembrane helix</keyword>
<evidence type="ECO:0000259" key="9">
    <source>
        <dbReference type="Pfam" id="PF24883"/>
    </source>
</evidence>
<feature type="repeat" description="ANK" evidence="6">
    <location>
        <begin position="722"/>
        <end position="754"/>
    </location>
</feature>
<dbReference type="Pfam" id="PF12796">
    <property type="entry name" value="Ank_2"/>
    <property type="match status" value="1"/>
</dbReference>
<keyword evidence="5 8" id="KW-0472">Membrane</keyword>
<dbReference type="EMBL" id="MSFM01000014">
    <property type="protein sequence ID" value="PKY00586.1"/>
    <property type="molecule type" value="Genomic_DNA"/>
</dbReference>
<feature type="transmembrane region" description="Helical" evidence="8">
    <location>
        <begin position="1103"/>
        <end position="1124"/>
    </location>
</feature>
<dbReference type="InterPro" id="IPR027417">
    <property type="entry name" value="P-loop_NTPase"/>
</dbReference>
<dbReference type="GO" id="GO:0016020">
    <property type="term" value="C:membrane"/>
    <property type="evidence" value="ECO:0007669"/>
    <property type="project" value="UniProtKB-SubCell"/>
</dbReference>
<feature type="domain" description="Nephrocystin 3-like N-terminal" evidence="9">
    <location>
        <begin position="181"/>
        <end position="344"/>
    </location>
</feature>
<evidence type="ECO:0000256" key="1">
    <source>
        <dbReference type="ARBA" id="ARBA00004141"/>
    </source>
</evidence>
<dbReference type="Gene3D" id="3.40.50.300">
    <property type="entry name" value="P-loop containing nucleotide triphosphate hydrolases"/>
    <property type="match status" value="1"/>
</dbReference>
<dbReference type="AlphaFoldDB" id="A0A2I1CSI3"/>
<dbReference type="InterPro" id="IPR002110">
    <property type="entry name" value="Ankyrin_rpt"/>
</dbReference>
<dbReference type="SUPFAM" id="SSF144083">
    <property type="entry name" value="Magnesium transport protein CorA, transmembrane region"/>
    <property type="match status" value="1"/>
</dbReference>
<feature type="transmembrane region" description="Helical" evidence="8">
    <location>
        <begin position="1073"/>
        <end position="1097"/>
    </location>
</feature>
<dbReference type="Gene3D" id="1.20.58.340">
    <property type="entry name" value="Magnesium transport protein CorA, transmembrane region"/>
    <property type="match status" value="1"/>
</dbReference>
<dbReference type="PANTHER" id="PTHR10039:SF15">
    <property type="entry name" value="NACHT DOMAIN-CONTAINING PROTEIN"/>
    <property type="match status" value="1"/>
</dbReference>